<dbReference type="GO" id="GO:0004222">
    <property type="term" value="F:metalloendopeptidase activity"/>
    <property type="evidence" value="ECO:0007669"/>
    <property type="project" value="InterPro"/>
</dbReference>
<evidence type="ECO:0000256" key="4">
    <source>
        <dbReference type="ARBA" id="ARBA00022833"/>
    </source>
</evidence>
<dbReference type="AlphaFoldDB" id="A0A4P6K6B5"/>
<reference evidence="8 9" key="1">
    <citation type="submission" date="2019-01" db="EMBL/GenBank/DDBJ databases">
        <title>Ktedonosporobacter rubrisoli SCAWS-G2.</title>
        <authorList>
            <person name="Huang Y."/>
            <person name="Yan B."/>
        </authorList>
    </citation>
    <scope>NUCLEOTIDE SEQUENCE [LARGE SCALE GENOMIC DNA]</scope>
    <source>
        <strain evidence="8 9">SCAWS-G2</strain>
    </source>
</reference>
<dbReference type="Pfam" id="PF01432">
    <property type="entry name" value="Peptidase_M3"/>
    <property type="match status" value="1"/>
</dbReference>
<keyword evidence="3 6" id="KW-0378">Hydrolase</keyword>
<proteinExistence type="inferred from homology"/>
<dbReference type="InterPro" id="IPR001567">
    <property type="entry name" value="Pept_M3A_M3B_dom"/>
</dbReference>
<comment type="similarity">
    <text evidence="6">Belongs to the peptidase M3 family.</text>
</comment>
<feature type="domain" description="Peptidase M3A/M3B catalytic" evidence="7">
    <location>
        <begin position="163"/>
        <end position="554"/>
    </location>
</feature>
<keyword evidence="1 6" id="KW-0645">Protease</keyword>
<dbReference type="GO" id="GO:0046872">
    <property type="term" value="F:metal ion binding"/>
    <property type="evidence" value="ECO:0007669"/>
    <property type="project" value="UniProtKB-UniRule"/>
</dbReference>
<name>A0A4P6K6B5_KTERU</name>
<comment type="cofactor">
    <cofactor evidence="6">
        <name>Zn(2+)</name>
        <dbReference type="ChEBI" id="CHEBI:29105"/>
    </cofactor>
    <text evidence="6">Binds 1 zinc ion.</text>
</comment>
<gene>
    <name evidence="8" type="ORF">EPA93_34320</name>
</gene>
<dbReference type="GO" id="GO:0006508">
    <property type="term" value="P:proteolysis"/>
    <property type="evidence" value="ECO:0007669"/>
    <property type="project" value="UniProtKB-KW"/>
</dbReference>
<keyword evidence="5 6" id="KW-0482">Metalloprotease</keyword>
<evidence type="ECO:0000256" key="6">
    <source>
        <dbReference type="RuleBase" id="RU003435"/>
    </source>
</evidence>
<keyword evidence="4 6" id="KW-0862">Zinc</keyword>
<dbReference type="SUPFAM" id="SSF55486">
    <property type="entry name" value="Metalloproteases ('zincins'), catalytic domain"/>
    <property type="match status" value="1"/>
</dbReference>
<dbReference type="Gene3D" id="1.10.1370.30">
    <property type="match status" value="1"/>
</dbReference>
<dbReference type="OrthoDB" id="9762795at2"/>
<keyword evidence="9" id="KW-1185">Reference proteome</keyword>
<dbReference type="CDD" id="cd09606">
    <property type="entry name" value="M3B_PepF"/>
    <property type="match status" value="1"/>
</dbReference>
<evidence type="ECO:0000256" key="5">
    <source>
        <dbReference type="ARBA" id="ARBA00023049"/>
    </source>
</evidence>
<dbReference type="EMBL" id="CP035758">
    <property type="protein sequence ID" value="QBD83675.1"/>
    <property type="molecule type" value="Genomic_DNA"/>
</dbReference>
<dbReference type="Proteomes" id="UP000290365">
    <property type="component" value="Chromosome"/>
</dbReference>
<evidence type="ECO:0000313" key="8">
    <source>
        <dbReference type="EMBL" id="QBD83675.1"/>
    </source>
</evidence>
<dbReference type="KEGG" id="kbs:EPA93_34320"/>
<evidence type="ECO:0000256" key="1">
    <source>
        <dbReference type="ARBA" id="ARBA00022670"/>
    </source>
</evidence>
<organism evidence="8 9">
    <name type="scientific">Ktedonosporobacter rubrisoli</name>
    <dbReference type="NCBI Taxonomy" id="2509675"/>
    <lineage>
        <taxon>Bacteria</taxon>
        <taxon>Bacillati</taxon>
        <taxon>Chloroflexota</taxon>
        <taxon>Ktedonobacteria</taxon>
        <taxon>Ktedonobacterales</taxon>
        <taxon>Ktedonosporobacteraceae</taxon>
        <taxon>Ktedonosporobacter</taxon>
    </lineage>
</organism>
<evidence type="ECO:0000256" key="2">
    <source>
        <dbReference type="ARBA" id="ARBA00022723"/>
    </source>
</evidence>
<sequence>MFSPLPTTSEAFEALSWSEIEPWYHELLNCSLAVDTLDVWMAQWSDLSALLDETMYMRDIACTRDTADETLVQRKQRFLTEIYSPAQELDQQIKERLLASGLEPRGFAIPLRNLRAEASLYRAENLPLINEDKLLNDEYFRIGGEQKVVWEDKEVPLRMLTTVMKDPDRARRERAWRVVAARQLEDQDKLNTLWVKKMQLRQKIAQNAGFDNYRDYRWKQLLRFDYTPDDCKAFHKAFERVLIPAVSQLREKRRRLLGVETLRPWDMSVNLYSHEAPRAIADVAGFLRQFATLFHLIDPQLGQYFNIMLEEGLFDLETRQHKASAGYCMPLEVRHRPFVFGHVRSIANILSPVCHEAGHAFHLFEMAHLPYIHQRKMGALPMEFAEVASTTMELIGSLHLHRAGICSQQEAALLRIDRFEHILLSYLPIIIRADAFQHWVYDNLDLALDPQKCEEQWIALSRRFLPAIDWGGLDREQRNGWQQYLHFYCYPFYMIEYAYATLGAFQIWRNYLNDPQKALQQYRYGLSLGATRTIPELYEAAGAKFAFDDALLEMVQRLVEETIVELEG</sequence>
<accession>A0A4P6K6B5</accession>
<keyword evidence="2 6" id="KW-0479">Metal-binding</keyword>
<evidence type="ECO:0000313" key="9">
    <source>
        <dbReference type="Proteomes" id="UP000290365"/>
    </source>
</evidence>
<evidence type="ECO:0000256" key="3">
    <source>
        <dbReference type="ARBA" id="ARBA00022801"/>
    </source>
</evidence>
<protein>
    <submittedName>
        <fullName evidence="8">Peptidase M3</fullName>
    </submittedName>
</protein>
<evidence type="ECO:0000259" key="7">
    <source>
        <dbReference type="Pfam" id="PF01432"/>
    </source>
</evidence>